<evidence type="ECO:0000256" key="4">
    <source>
        <dbReference type="ARBA" id="ARBA00022857"/>
    </source>
</evidence>
<dbReference type="Gene3D" id="3.40.50.720">
    <property type="entry name" value="NAD(P)-binding Rossmann-like Domain"/>
    <property type="match status" value="1"/>
</dbReference>
<evidence type="ECO:0000313" key="15">
    <source>
        <dbReference type="Proteomes" id="UP000827284"/>
    </source>
</evidence>
<evidence type="ECO:0000256" key="13">
    <source>
        <dbReference type="SAM" id="Phobius"/>
    </source>
</evidence>
<gene>
    <name evidence="14" type="ORF">EMPS_10812</name>
</gene>
<evidence type="ECO:0000256" key="2">
    <source>
        <dbReference type="ARBA" id="ARBA00006484"/>
    </source>
</evidence>
<evidence type="ECO:0000256" key="1">
    <source>
        <dbReference type="ARBA" id="ARBA00004141"/>
    </source>
</evidence>
<dbReference type="InterPro" id="IPR036291">
    <property type="entry name" value="NAD(P)-bd_dom_sf"/>
</dbReference>
<evidence type="ECO:0000256" key="10">
    <source>
        <dbReference type="ARBA" id="ARBA00068717"/>
    </source>
</evidence>
<dbReference type="OrthoDB" id="294295at2759"/>
<keyword evidence="3 13" id="KW-0812">Transmembrane</keyword>
<keyword evidence="15" id="KW-1185">Reference proteome</keyword>
<sequence>MMSRYSLDFVLDMLNASVFHVSFPFLLIPCLKLYRFSNESMAFILSAIYAAVLYSVKIAYWFHERSQRKGGKVDWEDEVVLITGGASGIGYLLAEMLAIRQITVVVLDIHPVKTALDIDSYVCDVSDPEDIARVAKEIREDVGEPTILVNNAGLVAGKSILELSNAEIKKSMDVNFLGQAYMIKEFLPDMIKNDHGHIITMSSAMGVMAAPRVSDYAASKAAVKSFHETLESELKYVHKTPGVKTTLVCCGKVETGMFKGVQERMPFFTPTLEPIQVVRAIIESMEQRRGRNQIMLPFYAHFVPLVSITPVWFQDLARRVSGADKAMDTFVGKNGSSSSESLSSTSAVAVEQITKVKKDI</sequence>
<protein>
    <recommendedName>
        <fullName evidence="10">Short-chain dehydrogenase/reductase 3</fullName>
    </recommendedName>
    <alternativeName>
        <fullName evidence="11">Retinal short-chain dehydrogenase/reductase 1</fullName>
    </alternativeName>
</protein>
<evidence type="ECO:0000313" key="14">
    <source>
        <dbReference type="EMBL" id="GJJ78453.1"/>
    </source>
</evidence>
<dbReference type="EMBL" id="BQFW01000015">
    <property type="protein sequence ID" value="GJJ78453.1"/>
    <property type="molecule type" value="Genomic_DNA"/>
</dbReference>
<evidence type="ECO:0000256" key="11">
    <source>
        <dbReference type="ARBA" id="ARBA00082544"/>
    </source>
</evidence>
<dbReference type="SUPFAM" id="SSF51735">
    <property type="entry name" value="NAD(P)-binding Rossmann-fold domains"/>
    <property type="match status" value="1"/>
</dbReference>
<evidence type="ECO:0000256" key="3">
    <source>
        <dbReference type="ARBA" id="ARBA00022692"/>
    </source>
</evidence>
<evidence type="ECO:0000256" key="7">
    <source>
        <dbReference type="ARBA" id="ARBA00023098"/>
    </source>
</evidence>
<dbReference type="InterPro" id="IPR002347">
    <property type="entry name" value="SDR_fam"/>
</dbReference>
<keyword evidence="4" id="KW-0521">NADP</keyword>
<comment type="caution">
    <text evidence="14">The sequence shown here is derived from an EMBL/GenBank/DDBJ whole genome shotgun (WGS) entry which is preliminary data.</text>
</comment>
<name>A0A9P3HLA9_9FUNG</name>
<dbReference type="AlphaFoldDB" id="A0A9P3HLA9"/>
<dbReference type="PANTHER" id="PTHR24322">
    <property type="entry name" value="PKSB"/>
    <property type="match status" value="1"/>
</dbReference>
<keyword evidence="6" id="KW-0560">Oxidoreductase</keyword>
<dbReference type="CDD" id="cd05339">
    <property type="entry name" value="17beta-HSDXI-like_SDR_c"/>
    <property type="match status" value="1"/>
</dbReference>
<feature type="transmembrane region" description="Helical" evidence="13">
    <location>
        <begin position="12"/>
        <end position="34"/>
    </location>
</feature>
<reference evidence="14" key="2">
    <citation type="journal article" date="2022" name="Microbiol. Resour. Announc.">
        <title>Whole-Genome Sequence of Entomortierella parvispora E1425, a Mucoromycotan Fungus Associated with Burkholderiaceae-Related Endosymbiotic Bacteria.</title>
        <authorList>
            <person name="Herlambang A."/>
            <person name="Guo Y."/>
            <person name="Takashima Y."/>
            <person name="Narisawa K."/>
            <person name="Ohta H."/>
            <person name="Nishizawa T."/>
        </authorList>
    </citation>
    <scope>NUCLEOTIDE SEQUENCE</scope>
    <source>
        <strain evidence="14">E1425</strain>
    </source>
</reference>
<keyword evidence="8 13" id="KW-0472">Membrane</keyword>
<accession>A0A9P3HLA9</accession>
<reference evidence="14" key="1">
    <citation type="submission" date="2021-11" db="EMBL/GenBank/DDBJ databases">
        <authorList>
            <person name="Herlambang A."/>
            <person name="Guo Y."/>
            <person name="Takashima Y."/>
            <person name="Nishizawa T."/>
        </authorList>
    </citation>
    <scope>NUCLEOTIDE SEQUENCE</scope>
    <source>
        <strain evidence="14">E1425</strain>
    </source>
</reference>
<dbReference type="GO" id="GO:0052650">
    <property type="term" value="F:all-trans-retinol dehydrogenase (NADP+) activity"/>
    <property type="evidence" value="ECO:0007669"/>
    <property type="project" value="UniProtKB-ARBA"/>
</dbReference>
<keyword evidence="5 13" id="KW-1133">Transmembrane helix</keyword>
<dbReference type="FunFam" id="3.40.50.720:FF:000131">
    <property type="entry name" value="Short-chain dehydrogenase/reductase 3"/>
    <property type="match status" value="1"/>
</dbReference>
<feature type="transmembrane region" description="Helical" evidence="13">
    <location>
        <begin position="40"/>
        <end position="62"/>
    </location>
</feature>
<evidence type="ECO:0000256" key="9">
    <source>
        <dbReference type="ARBA" id="ARBA00059620"/>
    </source>
</evidence>
<comment type="subcellular location">
    <subcellularLocation>
        <location evidence="1">Membrane</location>
        <topology evidence="1">Multi-pass membrane protein</topology>
    </subcellularLocation>
</comment>
<comment type="function">
    <text evidence="9">Catalyzes the reduction of all-trans-retinal to all-trans-retinol in the presence of NADPH.</text>
</comment>
<evidence type="ECO:0000256" key="12">
    <source>
        <dbReference type="RuleBase" id="RU000363"/>
    </source>
</evidence>
<evidence type="ECO:0000256" key="6">
    <source>
        <dbReference type="ARBA" id="ARBA00023002"/>
    </source>
</evidence>
<evidence type="ECO:0000256" key="8">
    <source>
        <dbReference type="ARBA" id="ARBA00023136"/>
    </source>
</evidence>
<dbReference type="PRINTS" id="PR00081">
    <property type="entry name" value="GDHRDH"/>
</dbReference>
<keyword evidence="7" id="KW-0443">Lipid metabolism</keyword>
<evidence type="ECO:0000256" key="5">
    <source>
        <dbReference type="ARBA" id="ARBA00022989"/>
    </source>
</evidence>
<dbReference type="PRINTS" id="PR00080">
    <property type="entry name" value="SDRFAMILY"/>
</dbReference>
<organism evidence="14 15">
    <name type="scientific">Entomortierella parvispora</name>
    <dbReference type="NCBI Taxonomy" id="205924"/>
    <lineage>
        <taxon>Eukaryota</taxon>
        <taxon>Fungi</taxon>
        <taxon>Fungi incertae sedis</taxon>
        <taxon>Mucoromycota</taxon>
        <taxon>Mortierellomycotina</taxon>
        <taxon>Mortierellomycetes</taxon>
        <taxon>Mortierellales</taxon>
        <taxon>Mortierellaceae</taxon>
        <taxon>Entomortierella</taxon>
    </lineage>
</organism>
<dbReference type="Pfam" id="PF00106">
    <property type="entry name" value="adh_short"/>
    <property type="match status" value="1"/>
</dbReference>
<dbReference type="GO" id="GO:0016020">
    <property type="term" value="C:membrane"/>
    <property type="evidence" value="ECO:0007669"/>
    <property type="project" value="UniProtKB-SubCell"/>
</dbReference>
<comment type="similarity">
    <text evidence="2 12">Belongs to the short-chain dehydrogenases/reductases (SDR) family.</text>
</comment>
<proteinExistence type="inferred from homology"/>
<dbReference type="PANTHER" id="PTHR24322:SF736">
    <property type="entry name" value="RETINOL DEHYDROGENASE 10"/>
    <property type="match status" value="1"/>
</dbReference>
<dbReference type="Proteomes" id="UP000827284">
    <property type="component" value="Unassembled WGS sequence"/>
</dbReference>